<dbReference type="AlphaFoldDB" id="A0A345CWZ0"/>
<evidence type="ECO:0000313" key="2">
    <source>
        <dbReference type="Proteomes" id="UP000264980"/>
    </source>
</evidence>
<reference evidence="1 2" key="1">
    <citation type="submission" date="2016-01" db="EMBL/GenBank/DDBJ databases">
        <authorList>
            <person name="Oliw E.H."/>
        </authorList>
    </citation>
    <scope>NUCLEOTIDE SEQUENCE [LARGE SCALE GENOMIC DNA]</scope>
    <source>
        <strain evidence="1 2">MDcuke</strain>
    </source>
</reference>
<accession>A0A345CWZ0</accession>
<dbReference type="EMBL" id="CP013970">
    <property type="protein sequence ID" value="AXF77957.1"/>
    <property type="molecule type" value="Genomic_DNA"/>
</dbReference>
<protein>
    <submittedName>
        <fullName evidence="1">Uncharacterized protein</fullName>
    </submittedName>
</protein>
<dbReference type="Proteomes" id="UP000264980">
    <property type="component" value="Chromosome"/>
</dbReference>
<organism evidence="1 2">
    <name type="scientific">Erwinia tracheiphila</name>
    <dbReference type="NCBI Taxonomy" id="65700"/>
    <lineage>
        <taxon>Bacteria</taxon>
        <taxon>Pseudomonadati</taxon>
        <taxon>Pseudomonadota</taxon>
        <taxon>Gammaproteobacteria</taxon>
        <taxon>Enterobacterales</taxon>
        <taxon>Erwiniaceae</taxon>
        <taxon>Erwinia</taxon>
    </lineage>
</organism>
<sequence length="93" mass="10163">MQQGPVILRRLFPSGQGSAKPVHPACLLPVTVTEVRGFTGISFLFTGRDIRLVTTAQPVCFQPGCFVAFVRAESWFFAPGIPPEEHRVCPPPV</sequence>
<gene>
    <name evidence="1" type="ORF">AV903_21225</name>
</gene>
<proteinExistence type="predicted"/>
<name>A0A345CWZ0_9GAMM</name>
<evidence type="ECO:0000313" key="1">
    <source>
        <dbReference type="EMBL" id="AXF77957.1"/>
    </source>
</evidence>